<dbReference type="EMBL" id="JADGII010000004">
    <property type="protein sequence ID" value="MBF0636216.1"/>
    <property type="molecule type" value="Genomic_DNA"/>
</dbReference>
<dbReference type="SUPFAM" id="SSF48208">
    <property type="entry name" value="Six-hairpin glycosidases"/>
    <property type="match status" value="1"/>
</dbReference>
<proteinExistence type="predicted"/>
<dbReference type="Proteomes" id="UP000619838">
    <property type="component" value="Unassembled WGS sequence"/>
</dbReference>
<feature type="region of interest" description="Disordered" evidence="1">
    <location>
        <begin position="662"/>
        <end position="686"/>
    </location>
</feature>
<dbReference type="PANTHER" id="PTHR42899">
    <property type="entry name" value="SPERMATOGENESIS-ASSOCIATED PROTEIN 20"/>
    <property type="match status" value="1"/>
</dbReference>
<protein>
    <submittedName>
        <fullName evidence="3">Thioredoxin domain-containing protein</fullName>
    </submittedName>
</protein>
<dbReference type="PANTHER" id="PTHR42899:SF1">
    <property type="entry name" value="SPERMATOGENESIS-ASSOCIATED PROTEIN 20"/>
    <property type="match status" value="1"/>
</dbReference>
<dbReference type="Gene3D" id="3.40.30.10">
    <property type="entry name" value="Glutaredoxin"/>
    <property type="match status" value="1"/>
</dbReference>
<name>A0ABR9XQ99_9CHLB</name>
<dbReference type="InterPro" id="IPR012341">
    <property type="entry name" value="6hp_glycosidase-like_sf"/>
</dbReference>
<keyword evidence="4" id="KW-1185">Reference proteome</keyword>
<evidence type="ECO:0000313" key="3">
    <source>
        <dbReference type="EMBL" id="MBF0636216.1"/>
    </source>
</evidence>
<dbReference type="InterPro" id="IPR008928">
    <property type="entry name" value="6-hairpin_glycosidase_sf"/>
</dbReference>
<sequence length="718" mass="80709">MQLHDHSIIRTMAQQHKANALIHEKSPYLQQHAHNPVDWMAWGEEAFRKAREENKPIFLSSGYSTCHWCHVMERESFENEDIADLLNRLCIPVKLDREERPDIDRLYMTYVQASTGQGGWPMSVWLTPELKPFYGGGYFPPEDRYGIAGFRSILIALGQAWQQERKQIEYVAGSMMQQLKDLSSAESGTEQPDREMLHRAVEELTASFDPVSGGFGHAPKFPRPSVFTFLFSYSYHTGDDTASSMALFTLERMAEGGIHDQLSTPGQGGGGFCRYATDSAWQVPHFEKMLYDNAQLASAYLEAFQVSGNPAHAATARDIFNYLLHDMTSPEGAFYAAEDADSKPRNDAATTREGAFYTWSAGEINDTLPPAEAEAFRYRYGIEEDGNVLNDPHDTFAGRNILFCRKTIAETAEHLQLTEQRCRELLEHAGQLLFLKRLERPRPSLDDKIITSWNGLTISALAGGYRVLSEDSYRAAAERAANFLLSHMVEHETATLFRRYREGEAAIAGNADDYAFLAQGLLDLYEATLEQSYLESAIQLTDRQVELFHDSHNGGFYNAASTDSTVPLRLKEDYDGAEPSANSVSVRNLLRLWHATGEPRYRKTAEKTMAYFSGLLSGSASRLPLMLEASSLQLYPFKHVELQGDPHDSRFRALKSVLDTTYRPDTGNGCRRHEQSPGEEGPDPMQPAAYVCIGQRCLAPLTDPEDLDRILARKVDET</sequence>
<reference evidence="3 4" key="1">
    <citation type="journal article" date="2020" name="Microorganisms">
        <title>Simultaneous Genome Sequencing of Prosthecochloris ethylica and Desulfuromonas acetoxidans within a Syntrophic Mixture Reveals Unique Pili and Protein Interactions.</title>
        <authorList>
            <person name="Kyndt J.A."/>
            <person name="Van Beeumen J.J."/>
            <person name="Meyer T.E."/>
        </authorList>
    </citation>
    <scope>NUCLEOTIDE SEQUENCE [LARGE SCALE GENOMIC DNA]</scope>
    <source>
        <strain evidence="3 4">N3</strain>
    </source>
</reference>
<evidence type="ECO:0000259" key="2">
    <source>
        <dbReference type="Pfam" id="PF03190"/>
    </source>
</evidence>
<feature type="domain" description="Spermatogenesis-associated protein 20-like TRX" evidence="2">
    <location>
        <begin position="19"/>
        <end position="180"/>
    </location>
</feature>
<dbReference type="InterPro" id="IPR004879">
    <property type="entry name" value="Ssp411-like_TRX"/>
</dbReference>
<dbReference type="InterPro" id="IPR024705">
    <property type="entry name" value="Ssp411"/>
</dbReference>
<accession>A0ABR9XQ99</accession>
<dbReference type="InterPro" id="IPR036249">
    <property type="entry name" value="Thioredoxin-like_sf"/>
</dbReference>
<evidence type="ECO:0000313" key="4">
    <source>
        <dbReference type="Proteomes" id="UP000619838"/>
    </source>
</evidence>
<evidence type="ECO:0000256" key="1">
    <source>
        <dbReference type="SAM" id="MobiDB-lite"/>
    </source>
</evidence>
<organism evidence="3 4">
    <name type="scientific">Prosthecochloris ethylica</name>
    <dbReference type="NCBI Taxonomy" id="2743976"/>
    <lineage>
        <taxon>Bacteria</taxon>
        <taxon>Pseudomonadati</taxon>
        <taxon>Chlorobiota</taxon>
        <taxon>Chlorobiia</taxon>
        <taxon>Chlorobiales</taxon>
        <taxon>Chlorobiaceae</taxon>
        <taxon>Prosthecochloris</taxon>
    </lineage>
</organism>
<gene>
    <name evidence="3" type="ORF">INT08_03325</name>
</gene>
<dbReference type="RefSeq" id="WP_175186708.1">
    <property type="nucleotide sequence ID" value="NZ_JABVZQ010000001.1"/>
</dbReference>
<dbReference type="Gene3D" id="1.50.10.10">
    <property type="match status" value="1"/>
</dbReference>
<comment type="caution">
    <text evidence="3">The sequence shown here is derived from an EMBL/GenBank/DDBJ whole genome shotgun (WGS) entry which is preliminary data.</text>
</comment>
<dbReference type="PIRSF" id="PIRSF006402">
    <property type="entry name" value="UCP006402_thioredoxin"/>
    <property type="match status" value="1"/>
</dbReference>
<dbReference type="CDD" id="cd02955">
    <property type="entry name" value="SSP411"/>
    <property type="match status" value="1"/>
</dbReference>
<dbReference type="SUPFAM" id="SSF52833">
    <property type="entry name" value="Thioredoxin-like"/>
    <property type="match status" value="1"/>
</dbReference>
<dbReference type="Pfam" id="PF03190">
    <property type="entry name" value="Thioredox_DsbH"/>
    <property type="match status" value="1"/>
</dbReference>